<keyword evidence="2" id="KW-0150">Chloroplast</keyword>
<dbReference type="EMBL" id="MH591104">
    <property type="protein sequence ID" value="AYC64924.1"/>
    <property type="molecule type" value="Genomic_DNA"/>
</dbReference>
<dbReference type="AlphaFoldDB" id="A0A386AZP9"/>
<protein>
    <submittedName>
        <fullName evidence="2">Uncharacterized protein</fullName>
    </submittedName>
</protein>
<keyword evidence="2" id="KW-0934">Plastid</keyword>
<accession>A0A386AZP9</accession>
<organism evidence="2">
    <name type="scientific">Boodleopsis sp. H.0758</name>
    <dbReference type="NCBI Taxonomy" id="2320802"/>
    <lineage>
        <taxon>Eukaryota</taxon>
        <taxon>Viridiplantae</taxon>
        <taxon>Chlorophyta</taxon>
        <taxon>core chlorophytes</taxon>
        <taxon>Ulvophyceae</taxon>
        <taxon>TCBD clade</taxon>
        <taxon>Bryopsidales</taxon>
        <taxon>Halimedineae</taxon>
        <taxon>Halimedaceae</taxon>
        <taxon>Rhipileae</taxon>
        <taxon>Boodleopsis</taxon>
    </lineage>
</organism>
<keyword evidence="1" id="KW-0472">Membrane</keyword>
<reference evidence="2" key="1">
    <citation type="submission" date="2018-07" db="EMBL/GenBank/DDBJ databases">
        <authorList>
            <person name="Quirk P.G."/>
            <person name="Krulwich T.A."/>
        </authorList>
    </citation>
    <scope>NUCLEOTIDE SEQUENCE</scope>
</reference>
<proteinExistence type="predicted"/>
<name>A0A386AZP9_9CHLO</name>
<evidence type="ECO:0000256" key="1">
    <source>
        <dbReference type="SAM" id="Phobius"/>
    </source>
</evidence>
<dbReference type="GeneID" id="38278811"/>
<reference evidence="2" key="2">
    <citation type="journal article" date="2019" name="Mol. Phylogenet. Evol.">
        <title>Reassessment of the classification of bryopsidales (chlorophyta) based on chloroplast phylogenomic analyses.</title>
        <authorList>
            <person name="Cremen M.C."/>
            <person name="Leliaert F."/>
            <person name="West J."/>
            <person name="Lam D.W."/>
            <person name="Shimada S."/>
            <person name="Lopez-Bautista J.M."/>
            <person name="Verbruggen H."/>
        </authorList>
    </citation>
    <scope>NUCLEOTIDE SEQUENCE</scope>
</reference>
<feature type="transmembrane region" description="Helical" evidence="1">
    <location>
        <begin position="203"/>
        <end position="222"/>
    </location>
</feature>
<dbReference type="RefSeq" id="YP_009519025.1">
    <property type="nucleotide sequence ID" value="NC_039521.1"/>
</dbReference>
<gene>
    <name evidence="2" type="primary">orf234</name>
</gene>
<sequence length="234" mass="27668">MTNEKQIKIFSYFWNTNENALLKINETDYIITTPFLEPISFHVKSSPSHELSFLPFTLLVEFNRNFIRSFAQDVSFYRKKSSRTITVCYDRKATNLELIKPDYENSGLIIEPNTKYARKGINLKLIKPINYKNLAEKLIIIKDSDSNSDSNSDSDSDLNLDLNEICYVKDVKEKQTEQQSETSNRIYSVHIQEQPQIYKQDSYFYSWLNILIVLFSLIMLFLKNFFEDFYKKFS</sequence>
<keyword evidence="1" id="KW-0812">Transmembrane</keyword>
<keyword evidence="1" id="KW-1133">Transmembrane helix</keyword>
<geneLocation type="chloroplast" evidence="2"/>
<evidence type="ECO:0000313" key="2">
    <source>
        <dbReference type="EMBL" id="AYC64924.1"/>
    </source>
</evidence>